<proteinExistence type="predicted"/>
<feature type="region of interest" description="Disordered" evidence="2">
    <location>
        <begin position="254"/>
        <end position="291"/>
    </location>
</feature>
<gene>
    <name evidence="3" type="ORF">ElyMa_001711000</name>
</gene>
<evidence type="ECO:0000313" key="4">
    <source>
        <dbReference type="Proteomes" id="UP000762676"/>
    </source>
</evidence>
<sequence>MDKSSKQCEAGKYGAGCKEKCSINCAGDGDLCHHVTGHCSHGCDAGYTWNKCTRKCPSGSYGIRCSRRCNVRCAGSRNACHHVDGTCDEGCDVGYSGPKCEQKCPIGYYGEGCKEACSEHCAGDRNACDHISGGCDKGCDPGYRGLICIQELIAGVFEPAFYEGAEGSQRKWVKTFVEEEEGWWGKSYVQKLGQLGVDPDIANVLENFRAARTLTSQVLVNFMSSIPKDVQDQVCRLTKTYMVKSLEYNEGELEGPSYSCRGERFESRGDRDRFKSDERQDAPETLGQKVV</sequence>
<evidence type="ECO:0000256" key="2">
    <source>
        <dbReference type="SAM" id="MobiDB-lite"/>
    </source>
</evidence>
<dbReference type="InterPro" id="IPR042635">
    <property type="entry name" value="MEGF10/SREC1/2-like"/>
</dbReference>
<name>A0AAV4JWX3_9GAST</name>
<accession>A0AAV4JWX3</accession>
<reference evidence="3 4" key="1">
    <citation type="journal article" date="2021" name="Elife">
        <title>Chloroplast acquisition without the gene transfer in kleptoplastic sea slugs, Plakobranchus ocellatus.</title>
        <authorList>
            <person name="Maeda T."/>
            <person name="Takahashi S."/>
            <person name="Yoshida T."/>
            <person name="Shimamura S."/>
            <person name="Takaki Y."/>
            <person name="Nagai Y."/>
            <person name="Toyoda A."/>
            <person name="Suzuki Y."/>
            <person name="Arimoto A."/>
            <person name="Ishii H."/>
            <person name="Satoh N."/>
            <person name="Nishiyama T."/>
            <person name="Hasebe M."/>
            <person name="Maruyama T."/>
            <person name="Minagawa J."/>
            <person name="Obokata J."/>
            <person name="Shigenobu S."/>
        </authorList>
    </citation>
    <scope>NUCLEOTIDE SEQUENCE [LARGE SCALE GENOMIC DNA]</scope>
</reference>
<organism evidence="3 4">
    <name type="scientific">Elysia marginata</name>
    <dbReference type="NCBI Taxonomy" id="1093978"/>
    <lineage>
        <taxon>Eukaryota</taxon>
        <taxon>Metazoa</taxon>
        <taxon>Spiralia</taxon>
        <taxon>Lophotrochozoa</taxon>
        <taxon>Mollusca</taxon>
        <taxon>Gastropoda</taxon>
        <taxon>Heterobranchia</taxon>
        <taxon>Euthyneura</taxon>
        <taxon>Panpulmonata</taxon>
        <taxon>Sacoglossa</taxon>
        <taxon>Placobranchoidea</taxon>
        <taxon>Plakobranchidae</taxon>
        <taxon>Elysia</taxon>
    </lineage>
</organism>
<keyword evidence="1" id="KW-0245">EGF-like domain</keyword>
<evidence type="ECO:0000313" key="3">
    <source>
        <dbReference type="EMBL" id="GFS26228.1"/>
    </source>
</evidence>
<dbReference type="GO" id="GO:0005044">
    <property type="term" value="F:scavenger receptor activity"/>
    <property type="evidence" value="ECO:0007669"/>
    <property type="project" value="InterPro"/>
</dbReference>
<dbReference type="PANTHER" id="PTHR24043:SF8">
    <property type="entry name" value="EGF-LIKE DOMAIN-CONTAINING PROTEIN"/>
    <property type="match status" value="1"/>
</dbReference>
<dbReference type="Gene3D" id="2.170.300.10">
    <property type="entry name" value="Tie2 ligand-binding domain superfamily"/>
    <property type="match status" value="1"/>
</dbReference>
<comment type="caution">
    <text evidence="3">The sequence shown here is derived from an EMBL/GenBank/DDBJ whole genome shotgun (WGS) entry which is preliminary data.</text>
</comment>
<dbReference type="PANTHER" id="PTHR24043">
    <property type="entry name" value="SCAVENGER RECEPTOR CLASS F"/>
    <property type="match status" value="1"/>
</dbReference>
<dbReference type="Proteomes" id="UP000762676">
    <property type="component" value="Unassembled WGS sequence"/>
</dbReference>
<dbReference type="EMBL" id="BMAT01003465">
    <property type="protein sequence ID" value="GFS26228.1"/>
    <property type="molecule type" value="Genomic_DNA"/>
</dbReference>
<keyword evidence="4" id="KW-1185">Reference proteome</keyword>
<evidence type="ECO:0000256" key="1">
    <source>
        <dbReference type="ARBA" id="ARBA00022536"/>
    </source>
</evidence>
<protein>
    <submittedName>
        <fullName evidence="3">Multiple epidermal growth factor-like domains 10</fullName>
    </submittedName>
</protein>
<dbReference type="AlphaFoldDB" id="A0AAV4JWX3"/>
<feature type="compositionally biased region" description="Basic and acidic residues" evidence="2">
    <location>
        <begin position="261"/>
        <end position="282"/>
    </location>
</feature>